<sequence>MRFANYGQMETIAGFRVLLSAIMFCSLCHGATIGRFESDELLSERSQINRNPLYTTWENSLEILYRFDSDLAYSDIERRLIRDSMDKITSDMKECLRFIPWDRSTHAGRDHLVIAKTFNDGARCETCFSFPGKKIRTPGATGHGQKLCLVDGSNGCLNVRESDASVRGREVMKYLVNSLGVRNELSRPDRDQFISVFPEHIQPELRQLNLTRKYEEANVLTTSPFDFNSITLPDPFKYTVPGSGPLYQPKVPMVVKSLVASLSTDDKSGLALLYPSCMVAVEERPSTTSTPTTRVTTEVPPESSTILPTSVTSTRSPTTAPPPTTPTLTTPSVTTPPSTTPQVVTTPSPETTPSVSTSTPPSSTLQSTSSGTEPTGTEQPVTEPTLTPGPEVPNTDLPSHSESPVTSSPGVEIPATDLPGQTGPPVTWGSGGEVPLTELPQHTGPTPTTSHGGGIPITSLPGQSGPPVTSGPGGESPGTDLPVVSAPTDPAFMNPERGSLLPMLLNGPVQDVVEERTKNSAATGRPLKS</sequence>
<proteinExistence type="predicted"/>
<evidence type="ECO:0000313" key="3">
    <source>
        <dbReference type="EMBL" id="GAU99505.1"/>
    </source>
</evidence>
<dbReference type="GO" id="GO:0006508">
    <property type="term" value="P:proteolysis"/>
    <property type="evidence" value="ECO:0007669"/>
    <property type="project" value="InterPro"/>
</dbReference>
<evidence type="ECO:0000313" key="4">
    <source>
        <dbReference type="Proteomes" id="UP000186922"/>
    </source>
</evidence>
<dbReference type="SMART" id="SM00235">
    <property type="entry name" value="ZnMc"/>
    <property type="match status" value="1"/>
</dbReference>
<evidence type="ECO:0000259" key="2">
    <source>
        <dbReference type="SMART" id="SM00235"/>
    </source>
</evidence>
<dbReference type="SUPFAM" id="SSF55486">
    <property type="entry name" value="Metalloproteases ('zincins'), catalytic domain"/>
    <property type="match status" value="1"/>
</dbReference>
<dbReference type="GO" id="GO:0008270">
    <property type="term" value="F:zinc ion binding"/>
    <property type="evidence" value="ECO:0007669"/>
    <property type="project" value="InterPro"/>
</dbReference>
<dbReference type="Gene3D" id="3.40.390.10">
    <property type="entry name" value="Collagenase (Catalytic Domain)"/>
    <property type="match status" value="1"/>
</dbReference>
<dbReference type="PANTHER" id="PTHR10127:SF883">
    <property type="entry name" value="ZINC METALLOPROTEINASE NAS-8"/>
    <property type="match status" value="1"/>
</dbReference>
<dbReference type="AlphaFoldDB" id="A0A1D1VFD2"/>
<dbReference type="EMBL" id="BDGG01000005">
    <property type="protein sequence ID" value="GAU99505.1"/>
    <property type="molecule type" value="Genomic_DNA"/>
</dbReference>
<dbReference type="Proteomes" id="UP000186922">
    <property type="component" value="Unassembled WGS sequence"/>
</dbReference>
<dbReference type="PANTHER" id="PTHR10127">
    <property type="entry name" value="DISCOIDIN, CUB, EGF, LAMININ , AND ZINC METALLOPROTEASE DOMAIN CONTAINING"/>
    <property type="match status" value="1"/>
</dbReference>
<dbReference type="GO" id="GO:0004222">
    <property type="term" value="F:metalloendopeptidase activity"/>
    <property type="evidence" value="ECO:0007669"/>
    <property type="project" value="InterPro"/>
</dbReference>
<reference evidence="3 4" key="1">
    <citation type="journal article" date="2016" name="Nat. Commun.">
        <title>Extremotolerant tardigrade genome and improved radiotolerance of human cultured cells by tardigrade-unique protein.</title>
        <authorList>
            <person name="Hashimoto T."/>
            <person name="Horikawa D.D."/>
            <person name="Saito Y."/>
            <person name="Kuwahara H."/>
            <person name="Kozuka-Hata H."/>
            <person name="Shin-I T."/>
            <person name="Minakuchi Y."/>
            <person name="Ohishi K."/>
            <person name="Motoyama A."/>
            <person name="Aizu T."/>
            <person name="Enomoto A."/>
            <person name="Kondo K."/>
            <person name="Tanaka S."/>
            <person name="Hara Y."/>
            <person name="Koshikawa S."/>
            <person name="Sagara H."/>
            <person name="Miura T."/>
            <person name="Yokobori S."/>
            <person name="Miyagawa K."/>
            <person name="Suzuki Y."/>
            <person name="Kubo T."/>
            <person name="Oyama M."/>
            <person name="Kohara Y."/>
            <person name="Fujiyama A."/>
            <person name="Arakawa K."/>
            <person name="Katayama T."/>
            <person name="Toyoda A."/>
            <person name="Kunieda T."/>
        </authorList>
    </citation>
    <scope>NUCLEOTIDE SEQUENCE [LARGE SCALE GENOMIC DNA]</scope>
    <source>
        <strain evidence="3 4">YOKOZUNA-1</strain>
    </source>
</reference>
<feature type="region of interest" description="Disordered" evidence="1">
    <location>
        <begin position="282"/>
        <end position="499"/>
    </location>
</feature>
<dbReference type="STRING" id="947166.A0A1D1VFD2"/>
<comment type="caution">
    <text evidence="3">The sequence shown here is derived from an EMBL/GenBank/DDBJ whole genome shotgun (WGS) entry which is preliminary data.</text>
</comment>
<dbReference type="OrthoDB" id="291007at2759"/>
<name>A0A1D1VFD2_RAMVA</name>
<feature type="domain" description="Peptidase metallopeptidase" evidence="2">
    <location>
        <begin position="53"/>
        <end position="223"/>
    </location>
</feature>
<dbReference type="Pfam" id="PF01400">
    <property type="entry name" value="Astacin"/>
    <property type="match status" value="1"/>
</dbReference>
<evidence type="ECO:0000256" key="1">
    <source>
        <dbReference type="SAM" id="MobiDB-lite"/>
    </source>
</evidence>
<organism evidence="3 4">
    <name type="scientific">Ramazzottius varieornatus</name>
    <name type="common">Water bear</name>
    <name type="synonym">Tardigrade</name>
    <dbReference type="NCBI Taxonomy" id="947166"/>
    <lineage>
        <taxon>Eukaryota</taxon>
        <taxon>Metazoa</taxon>
        <taxon>Ecdysozoa</taxon>
        <taxon>Tardigrada</taxon>
        <taxon>Eutardigrada</taxon>
        <taxon>Parachela</taxon>
        <taxon>Hypsibioidea</taxon>
        <taxon>Ramazzottiidae</taxon>
        <taxon>Ramazzottius</taxon>
    </lineage>
</organism>
<accession>A0A1D1VFD2</accession>
<dbReference type="InterPro" id="IPR006026">
    <property type="entry name" value="Peptidase_Metallo"/>
</dbReference>
<keyword evidence="4" id="KW-1185">Reference proteome</keyword>
<gene>
    <name evidence="3" type="primary">RvY_10498-1</name>
    <name evidence="3" type="synonym">RvY_10498.1</name>
    <name evidence="3" type="ORF">RvY_10498</name>
</gene>
<feature type="compositionally biased region" description="Polar residues" evidence="1">
    <location>
        <begin position="396"/>
        <end position="409"/>
    </location>
</feature>
<dbReference type="InterPro" id="IPR024079">
    <property type="entry name" value="MetalloPept_cat_dom_sf"/>
</dbReference>
<dbReference type="InterPro" id="IPR001506">
    <property type="entry name" value="Peptidase_M12A"/>
</dbReference>
<feature type="compositionally biased region" description="Low complexity" evidence="1">
    <location>
        <begin position="286"/>
        <end position="318"/>
    </location>
</feature>
<feature type="compositionally biased region" description="Low complexity" evidence="1">
    <location>
        <begin position="326"/>
        <end position="378"/>
    </location>
</feature>
<protein>
    <recommendedName>
        <fullName evidence="2">Peptidase metallopeptidase domain-containing protein</fullName>
    </recommendedName>
</protein>